<dbReference type="Proteomes" id="UP000184196">
    <property type="component" value="Unassembled WGS sequence"/>
</dbReference>
<dbReference type="GO" id="GO:0019152">
    <property type="term" value="F:acetoin dehydrogenase (NAD+) activity"/>
    <property type="evidence" value="ECO:0007669"/>
    <property type="project" value="InterPro"/>
</dbReference>
<protein>
    <submittedName>
        <fullName evidence="2">Acetoin utilization protein AcuA</fullName>
    </submittedName>
</protein>
<dbReference type="Pfam" id="PF00583">
    <property type="entry name" value="Acetyltransf_1"/>
    <property type="match status" value="1"/>
</dbReference>
<gene>
    <name evidence="2" type="ORF">SAMN02745218_01505</name>
</gene>
<dbReference type="PROSITE" id="PS51186">
    <property type="entry name" value="GNAT"/>
    <property type="match status" value="1"/>
</dbReference>
<evidence type="ECO:0000259" key="1">
    <source>
        <dbReference type="PROSITE" id="PS51186"/>
    </source>
</evidence>
<accession>A0A1M4Z383</accession>
<sequence length="213" mass="24718">MVSLVQLSPVELETPKGLVIFEGPVTDSYLDSLSMNKGLTNFRPPDRQKEALKIITNLPDGMIFIARHENEIIGYVTFHHPDDFSRWSKHPRVLEMGGIEVSPEWRGCRVAENLLKLAYSHPAVENFIVITTEYCWHWDTRNTGLDIWAYQKMLTRLFGKVGLEKVTTDDPDILEHPANVLMARKGKNVSREDIMLFEQMRFLRRYRKVANME</sequence>
<evidence type="ECO:0000313" key="2">
    <source>
        <dbReference type="EMBL" id="SHF12046.1"/>
    </source>
</evidence>
<dbReference type="Gene3D" id="3.40.630.30">
    <property type="match status" value="1"/>
</dbReference>
<dbReference type="InterPro" id="IPR016181">
    <property type="entry name" value="Acyl_CoA_acyltransferase"/>
</dbReference>
<dbReference type="GO" id="GO:0045150">
    <property type="term" value="P:acetoin catabolic process"/>
    <property type="evidence" value="ECO:0007669"/>
    <property type="project" value="InterPro"/>
</dbReference>
<dbReference type="AlphaFoldDB" id="A0A1M4Z383"/>
<name>A0A1M4Z383_9FIRM</name>
<reference evidence="3" key="1">
    <citation type="submission" date="2016-11" db="EMBL/GenBank/DDBJ databases">
        <authorList>
            <person name="Varghese N."/>
            <person name="Submissions S."/>
        </authorList>
    </citation>
    <scope>NUCLEOTIDE SEQUENCE [LARGE SCALE GENOMIC DNA]</scope>
    <source>
        <strain evidence="3">DSM 11792</strain>
    </source>
</reference>
<evidence type="ECO:0000313" key="3">
    <source>
        <dbReference type="Proteomes" id="UP000184196"/>
    </source>
</evidence>
<dbReference type="SUPFAM" id="SSF55729">
    <property type="entry name" value="Acyl-CoA N-acyltransferases (Nat)"/>
    <property type="match status" value="1"/>
</dbReference>
<dbReference type="OrthoDB" id="5416633at2"/>
<organism evidence="2 3">
    <name type="scientific">Desulfofundulus australicus DSM 11792</name>
    <dbReference type="NCBI Taxonomy" id="1121425"/>
    <lineage>
        <taxon>Bacteria</taxon>
        <taxon>Bacillati</taxon>
        <taxon>Bacillota</taxon>
        <taxon>Clostridia</taxon>
        <taxon>Eubacteriales</taxon>
        <taxon>Peptococcaceae</taxon>
        <taxon>Desulfofundulus</taxon>
    </lineage>
</organism>
<dbReference type="PIRSF" id="PIRSF021278">
    <property type="entry name" value="AcuA"/>
    <property type="match status" value="1"/>
</dbReference>
<dbReference type="EMBL" id="FQUW01000015">
    <property type="protein sequence ID" value="SHF12046.1"/>
    <property type="molecule type" value="Genomic_DNA"/>
</dbReference>
<dbReference type="InterPro" id="IPR024699">
    <property type="entry name" value="AcuA"/>
</dbReference>
<proteinExistence type="predicted"/>
<dbReference type="GO" id="GO:0016747">
    <property type="term" value="F:acyltransferase activity, transferring groups other than amino-acyl groups"/>
    <property type="evidence" value="ECO:0007669"/>
    <property type="project" value="InterPro"/>
</dbReference>
<keyword evidence="3" id="KW-1185">Reference proteome</keyword>
<feature type="domain" description="N-acetyltransferase" evidence="1">
    <location>
        <begin position="18"/>
        <end position="187"/>
    </location>
</feature>
<dbReference type="RefSeq" id="WP_027356657.1">
    <property type="nucleotide sequence ID" value="NZ_FQUW01000015.1"/>
</dbReference>
<dbReference type="CDD" id="cd04301">
    <property type="entry name" value="NAT_SF"/>
    <property type="match status" value="1"/>
</dbReference>
<dbReference type="InterPro" id="IPR000182">
    <property type="entry name" value="GNAT_dom"/>
</dbReference>